<accession>A0AAN9BIP1</accession>
<proteinExistence type="predicted"/>
<reference evidence="2 3" key="1">
    <citation type="submission" date="2024-02" db="EMBL/GenBank/DDBJ databases">
        <title>Chromosome-scale genome assembly of the rough periwinkle Littorina saxatilis.</title>
        <authorList>
            <person name="De Jode A."/>
            <person name="Faria R."/>
            <person name="Formenti G."/>
            <person name="Sims Y."/>
            <person name="Smith T.P."/>
            <person name="Tracey A."/>
            <person name="Wood J.M.D."/>
            <person name="Zagrodzka Z.B."/>
            <person name="Johannesson K."/>
            <person name="Butlin R.K."/>
            <person name="Leder E.H."/>
        </authorList>
    </citation>
    <scope>NUCLEOTIDE SEQUENCE [LARGE SCALE GENOMIC DNA]</scope>
    <source>
        <strain evidence="2">Snail1</strain>
        <tissue evidence="2">Muscle</tissue>
    </source>
</reference>
<name>A0AAN9BIP1_9CAEN</name>
<dbReference type="AlphaFoldDB" id="A0AAN9BIP1"/>
<sequence>MPAKMQKEADTGPHDLAPRDQSQHEYRQLDQRVEEMSTLPLRHRNEYELLGMPSRVCATPYGESRSTSLDDLDFPPPPSLDFPPPPPSITASSEHSYLELC</sequence>
<protein>
    <submittedName>
        <fullName evidence="2">Uncharacterized protein</fullName>
    </submittedName>
</protein>
<gene>
    <name evidence="2" type="ORF">V1264_017200</name>
</gene>
<evidence type="ECO:0000313" key="2">
    <source>
        <dbReference type="EMBL" id="KAK7105876.1"/>
    </source>
</evidence>
<evidence type="ECO:0000313" key="3">
    <source>
        <dbReference type="Proteomes" id="UP001374579"/>
    </source>
</evidence>
<feature type="region of interest" description="Disordered" evidence="1">
    <location>
        <begin position="58"/>
        <end position="101"/>
    </location>
</feature>
<dbReference type="EMBL" id="JBAMIC010000007">
    <property type="protein sequence ID" value="KAK7105876.1"/>
    <property type="molecule type" value="Genomic_DNA"/>
</dbReference>
<feature type="compositionally biased region" description="Pro residues" evidence="1">
    <location>
        <begin position="74"/>
        <end position="88"/>
    </location>
</feature>
<dbReference type="Proteomes" id="UP001374579">
    <property type="component" value="Unassembled WGS sequence"/>
</dbReference>
<organism evidence="2 3">
    <name type="scientific">Littorina saxatilis</name>
    <dbReference type="NCBI Taxonomy" id="31220"/>
    <lineage>
        <taxon>Eukaryota</taxon>
        <taxon>Metazoa</taxon>
        <taxon>Spiralia</taxon>
        <taxon>Lophotrochozoa</taxon>
        <taxon>Mollusca</taxon>
        <taxon>Gastropoda</taxon>
        <taxon>Caenogastropoda</taxon>
        <taxon>Littorinimorpha</taxon>
        <taxon>Littorinoidea</taxon>
        <taxon>Littorinidae</taxon>
        <taxon>Littorina</taxon>
    </lineage>
</organism>
<keyword evidence="3" id="KW-1185">Reference proteome</keyword>
<feature type="region of interest" description="Disordered" evidence="1">
    <location>
        <begin position="1"/>
        <end position="26"/>
    </location>
</feature>
<comment type="caution">
    <text evidence="2">The sequence shown here is derived from an EMBL/GenBank/DDBJ whole genome shotgun (WGS) entry which is preliminary data.</text>
</comment>
<evidence type="ECO:0000256" key="1">
    <source>
        <dbReference type="SAM" id="MobiDB-lite"/>
    </source>
</evidence>